<dbReference type="EMBL" id="BAABEZ010000002">
    <property type="protein sequence ID" value="GAA4450122.1"/>
    <property type="molecule type" value="Genomic_DNA"/>
</dbReference>
<dbReference type="Gene3D" id="2.60.40.10">
    <property type="entry name" value="Immunoglobulins"/>
    <property type="match status" value="1"/>
</dbReference>
<dbReference type="Gene3D" id="2.60.40.4070">
    <property type="match status" value="1"/>
</dbReference>
<comment type="caution">
    <text evidence="3">The sequence shown here is derived from an EMBL/GenBank/DDBJ whole genome shotgun (WGS) entry which is preliminary data.</text>
</comment>
<dbReference type="InterPro" id="IPR013783">
    <property type="entry name" value="Ig-like_fold"/>
</dbReference>
<proteinExistence type="predicted"/>
<evidence type="ECO:0000313" key="3">
    <source>
        <dbReference type="EMBL" id="GAA4450122.1"/>
    </source>
</evidence>
<dbReference type="SUPFAM" id="SSF69318">
    <property type="entry name" value="Integrin alpha N-terminal domain"/>
    <property type="match status" value="2"/>
</dbReference>
<keyword evidence="4" id="KW-1185">Reference proteome</keyword>
<dbReference type="InterPro" id="IPR013517">
    <property type="entry name" value="FG-GAP"/>
</dbReference>
<organism evidence="3 4">
    <name type="scientific">Rurimicrobium arvi</name>
    <dbReference type="NCBI Taxonomy" id="2049916"/>
    <lineage>
        <taxon>Bacteria</taxon>
        <taxon>Pseudomonadati</taxon>
        <taxon>Bacteroidota</taxon>
        <taxon>Chitinophagia</taxon>
        <taxon>Chitinophagales</taxon>
        <taxon>Chitinophagaceae</taxon>
        <taxon>Rurimicrobium</taxon>
    </lineage>
</organism>
<gene>
    <name evidence="3" type="ORF">GCM10023092_05520</name>
</gene>
<dbReference type="PANTHER" id="PTHR46580">
    <property type="entry name" value="SENSOR KINASE-RELATED"/>
    <property type="match status" value="1"/>
</dbReference>
<dbReference type="InterPro" id="IPR028994">
    <property type="entry name" value="Integrin_alpha_N"/>
</dbReference>
<dbReference type="PANTHER" id="PTHR46580:SF4">
    <property type="entry name" value="ATP_GTP-BINDING PROTEIN"/>
    <property type="match status" value="1"/>
</dbReference>
<accession>A0ABP8MIQ4</accession>
<dbReference type="Pfam" id="PF01833">
    <property type="entry name" value="TIG"/>
    <property type="match status" value="1"/>
</dbReference>
<name>A0ABP8MIQ4_9BACT</name>
<dbReference type="Pfam" id="PF13517">
    <property type="entry name" value="FG-GAP_3"/>
    <property type="match status" value="3"/>
</dbReference>
<evidence type="ECO:0000313" key="4">
    <source>
        <dbReference type="Proteomes" id="UP001501410"/>
    </source>
</evidence>
<keyword evidence="1" id="KW-0732">Signal</keyword>
<reference evidence="4" key="1">
    <citation type="journal article" date="2019" name="Int. J. Syst. Evol. Microbiol.">
        <title>The Global Catalogue of Microorganisms (GCM) 10K type strain sequencing project: providing services to taxonomists for standard genome sequencing and annotation.</title>
        <authorList>
            <consortium name="The Broad Institute Genomics Platform"/>
            <consortium name="The Broad Institute Genome Sequencing Center for Infectious Disease"/>
            <person name="Wu L."/>
            <person name="Ma J."/>
        </authorList>
    </citation>
    <scope>NUCLEOTIDE SEQUENCE [LARGE SCALE GENOMIC DNA]</scope>
    <source>
        <strain evidence="4">JCM 31921</strain>
    </source>
</reference>
<protein>
    <recommendedName>
        <fullName evidence="2">IPT/TIG domain-containing protein</fullName>
    </recommendedName>
</protein>
<dbReference type="NCBIfam" id="TIGR04183">
    <property type="entry name" value="Por_Secre_tail"/>
    <property type="match status" value="1"/>
</dbReference>
<dbReference type="Proteomes" id="UP001501410">
    <property type="component" value="Unassembled WGS sequence"/>
</dbReference>
<dbReference type="SUPFAM" id="SSF81296">
    <property type="entry name" value="E set domains"/>
    <property type="match status" value="1"/>
</dbReference>
<dbReference type="InterPro" id="IPR026444">
    <property type="entry name" value="Secre_tail"/>
</dbReference>
<evidence type="ECO:0000256" key="1">
    <source>
        <dbReference type="ARBA" id="ARBA00022729"/>
    </source>
</evidence>
<dbReference type="Gene3D" id="2.130.10.130">
    <property type="entry name" value="Integrin alpha, N-terminal"/>
    <property type="match status" value="2"/>
</dbReference>
<dbReference type="InterPro" id="IPR014756">
    <property type="entry name" value="Ig_E-set"/>
</dbReference>
<evidence type="ECO:0000259" key="2">
    <source>
        <dbReference type="Pfam" id="PF01833"/>
    </source>
</evidence>
<feature type="domain" description="IPT/TIG" evidence="2">
    <location>
        <begin position="22"/>
        <end position="95"/>
    </location>
</feature>
<sequence>MLPFLLSAKSSFAQRPLPVLISSARAYPGSTITISGSGFNDTAANNKIWFGSVYTTPVSAAPGKLNVIVPFGASYERISVWNKTSGLSGQFPFTYFTPTLATPSSYEGYTSVAEIDSVNFAVGVKTCDLDGDGKLEIVTANLAGGVDFISILHNKGLTGPVTNASFSKPVNFNTGADPADVSFADLNGDGKQDIVAFSLDSTISVLRNNAVSGSITASSFVSGASIKVPTDMSALVLSDIDGDGMKDLVVAYSSSSPQLDIYRNTTTPGSNTISFTPSATIPLSSILSSDFSMVTAADLDGDGKEDIAVALTAEDSIVVLHNKSTPGSISAASFAAPVKFPTVADAGSVICADIDGDGKPEMIVSSCGTDVAVLRNTAVAGIISPASFATPTTISVTGGFCNAIAADMNGDGKVDLTSLSAAMSGDLVVIWNECTPGSIAASNFVVKNWPGTGILANGPAVGDLNNDGVPEWITTDCLNSIVRVYNREAHPVSIQETTAQSNALDQNTPNPFVQSTEITYTLESQGRVKLDVFDIAGRRVASLVDGNKAAGTHTVRLDGTALQAGTYFYELRKEGRVLRHKAIKL</sequence>
<dbReference type="InterPro" id="IPR002909">
    <property type="entry name" value="IPT_dom"/>
</dbReference>